<dbReference type="EMBL" id="OX395130">
    <property type="protein sequence ID" value="CAI5775045.1"/>
    <property type="molecule type" value="Genomic_DNA"/>
</dbReference>
<keyword evidence="2" id="KW-1185">Reference proteome</keyword>
<dbReference type="Proteomes" id="UP001178461">
    <property type="component" value="Chromosome 5"/>
</dbReference>
<protein>
    <submittedName>
        <fullName evidence="1">Uncharacterized protein</fullName>
    </submittedName>
</protein>
<reference evidence="1" key="1">
    <citation type="submission" date="2022-12" db="EMBL/GenBank/DDBJ databases">
        <authorList>
            <person name="Alioto T."/>
            <person name="Alioto T."/>
            <person name="Gomez Garrido J."/>
        </authorList>
    </citation>
    <scope>NUCLEOTIDE SEQUENCE</scope>
</reference>
<accession>A0AA35P6T5</accession>
<gene>
    <name evidence="1" type="ORF">PODLI_1B008803</name>
</gene>
<organism evidence="1 2">
    <name type="scientific">Podarcis lilfordi</name>
    <name type="common">Lilford's wall lizard</name>
    <dbReference type="NCBI Taxonomy" id="74358"/>
    <lineage>
        <taxon>Eukaryota</taxon>
        <taxon>Metazoa</taxon>
        <taxon>Chordata</taxon>
        <taxon>Craniata</taxon>
        <taxon>Vertebrata</taxon>
        <taxon>Euteleostomi</taxon>
        <taxon>Lepidosauria</taxon>
        <taxon>Squamata</taxon>
        <taxon>Bifurcata</taxon>
        <taxon>Unidentata</taxon>
        <taxon>Episquamata</taxon>
        <taxon>Laterata</taxon>
        <taxon>Lacertibaenia</taxon>
        <taxon>Lacertidae</taxon>
        <taxon>Podarcis</taxon>
    </lineage>
</organism>
<evidence type="ECO:0000313" key="1">
    <source>
        <dbReference type="EMBL" id="CAI5775045.1"/>
    </source>
</evidence>
<dbReference type="AlphaFoldDB" id="A0AA35P6T5"/>
<name>A0AA35P6T5_9SAUR</name>
<evidence type="ECO:0000313" key="2">
    <source>
        <dbReference type="Proteomes" id="UP001178461"/>
    </source>
</evidence>
<sequence length="108" mass="12298">MEGQWLRFFKAIWKGFNSALLIKLNGNCVCLKDLHNYLFPKGPLIEGIEGNKTREWVAGSGEEEKQRCRHVQVVRRDLILEGVGQLWVYKISNEGGSGWVGELPLVQD</sequence>
<proteinExistence type="predicted"/>